<evidence type="ECO:0000256" key="4">
    <source>
        <dbReference type="ARBA" id="ARBA00022833"/>
    </source>
</evidence>
<dbReference type="InterPro" id="IPR008906">
    <property type="entry name" value="HATC_C_dom"/>
</dbReference>
<evidence type="ECO:0000313" key="11">
    <source>
        <dbReference type="Proteomes" id="UP001291926"/>
    </source>
</evidence>
<evidence type="ECO:0000256" key="1">
    <source>
        <dbReference type="ARBA" id="ARBA00004123"/>
    </source>
</evidence>
<keyword evidence="5" id="KW-0238">DNA-binding</keyword>
<comment type="caution">
    <text evidence="10">The sequence shown here is derived from an EMBL/GenBank/DDBJ whole genome shotgun (WGS) entry which is preliminary data.</text>
</comment>
<reference evidence="10 11" key="1">
    <citation type="journal article" date="2023" name="bioRxiv">
        <title>Genome report: Whole genome sequence and annotation of Penstemon davidsonii.</title>
        <authorList>
            <person name="Ostevik K.L."/>
            <person name="Alabady M."/>
            <person name="Zhang M."/>
            <person name="Rausher M.D."/>
        </authorList>
    </citation>
    <scope>NUCLEOTIDE SEQUENCE [LARGE SCALE GENOMIC DNA]</scope>
    <source>
        <strain evidence="10">DNT005</strain>
        <tissue evidence="10">Whole leaf</tissue>
    </source>
</reference>
<name>A0ABR0CUQ9_9LAMI</name>
<evidence type="ECO:0000256" key="2">
    <source>
        <dbReference type="ARBA" id="ARBA00022723"/>
    </source>
</evidence>
<keyword evidence="11" id="KW-1185">Reference proteome</keyword>
<feature type="domain" description="hAT-like transposase RNase-H fold" evidence="9">
    <location>
        <begin position="186"/>
        <end position="287"/>
    </location>
</feature>
<accession>A0ABR0CUQ9</accession>
<dbReference type="Pfam" id="PF14372">
    <property type="entry name" value="hAT-like_RNase-H"/>
    <property type="match status" value="1"/>
</dbReference>
<dbReference type="EMBL" id="JAYDYQ010002685">
    <property type="protein sequence ID" value="KAK4480811.1"/>
    <property type="molecule type" value="Genomic_DNA"/>
</dbReference>
<evidence type="ECO:0000256" key="5">
    <source>
        <dbReference type="ARBA" id="ARBA00023125"/>
    </source>
</evidence>
<comment type="subcellular location">
    <subcellularLocation>
        <location evidence="1">Nucleus</location>
    </subcellularLocation>
</comment>
<feature type="compositionally biased region" description="Polar residues" evidence="7">
    <location>
        <begin position="293"/>
        <end position="313"/>
    </location>
</feature>
<dbReference type="PANTHER" id="PTHR46481:SF10">
    <property type="entry name" value="ZINC FINGER BED DOMAIN-CONTAINING PROTEIN 39"/>
    <property type="match status" value="1"/>
</dbReference>
<keyword evidence="6" id="KW-0539">Nucleus</keyword>
<organism evidence="10 11">
    <name type="scientific">Penstemon davidsonii</name>
    <dbReference type="NCBI Taxonomy" id="160366"/>
    <lineage>
        <taxon>Eukaryota</taxon>
        <taxon>Viridiplantae</taxon>
        <taxon>Streptophyta</taxon>
        <taxon>Embryophyta</taxon>
        <taxon>Tracheophyta</taxon>
        <taxon>Spermatophyta</taxon>
        <taxon>Magnoliopsida</taxon>
        <taxon>eudicotyledons</taxon>
        <taxon>Gunneridae</taxon>
        <taxon>Pentapetalae</taxon>
        <taxon>asterids</taxon>
        <taxon>lamiids</taxon>
        <taxon>Lamiales</taxon>
        <taxon>Plantaginaceae</taxon>
        <taxon>Cheloneae</taxon>
        <taxon>Penstemon</taxon>
    </lineage>
</organism>
<dbReference type="Pfam" id="PF05699">
    <property type="entry name" value="Dimer_Tnp_hAT"/>
    <property type="match status" value="1"/>
</dbReference>
<keyword evidence="3" id="KW-0863">Zinc-finger</keyword>
<dbReference type="InterPro" id="IPR052035">
    <property type="entry name" value="ZnF_BED_domain_contain"/>
</dbReference>
<evidence type="ECO:0000256" key="7">
    <source>
        <dbReference type="SAM" id="MobiDB-lite"/>
    </source>
</evidence>
<evidence type="ECO:0000256" key="6">
    <source>
        <dbReference type="ARBA" id="ARBA00023242"/>
    </source>
</evidence>
<protein>
    <recommendedName>
        <fullName evidence="12">Zinc finger BED domain-containing protein RICESLEEPER 2-like</fullName>
    </recommendedName>
</protein>
<evidence type="ECO:0000313" key="10">
    <source>
        <dbReference type="EMBL" id="KAK4480811.1"/>
    </source>
</evidence>
<keyword evidence="2" id="KW-0479">Metal-binding</keyword>
<dbReference type="SUPFAM" id="SSF53098">
    <property type="entry name" value="Ribonuclease H-like"/>
    <property type="match status" value="1"/>
</dbReference>
<dbReference type="Proteomes" id="UP001291926">
    <property type="component" value="Unassembled WGS sequence"/>
</dbReference>
<evidence type="ECO:0000256" key="3">
    <source>
        <dbReference type="ARBA" id="ARBA00022771"/>
    </source>
</evidence>
<dbReference type="InterPro" id="IPR012337">
    <property type="entry name" value="RNaseH-like_sf"/>
</dbReference>
<feature type="domain" description="HAT C-terminal dimerisation" evidence="8">
    <location>
        <begin position="343"/>
        <end position="428"/>
    </location>
</feature>
<evidence type="ECO:0000259" key="8">
    <source>
        <dbReference type="Pfam" id="PF05699"/>
    </source>
</evidence>
<keyword evidence="4" id="KW-0862">Zinc</keyword>
<feature type="region of interest" description="Disordered" evidence="7">
    <location>
        <begin position="293"/>
        <end position="316"/>
    </location>
</feature>
<evidence type="ECO:0000259" key="9">
    <source>
        <dbReference type="Pfam" id="PF14372"/>
    </source>
</evidence>
<sequence length="451" mass="51718">MAPPHTGVAISDCIFECLIDWGIENKISTITLDNASSNDAAVRNLKDNFAVKGKLYFGGKIFHVRCCAHVLNLMVQEGLHEIRDVIANVRESVKYLKMSPSRLHRFTEIVKQLQLPISKGLILDVSTRWNSTYAMLESALIFKDVFPRYKERDPYYQWLPSYEDWDKALEVCKFLEVFNDATHIFSGCDYPTSNLFLPEVWKIRQILNEKSDINNKDYIRKMTSRMRDKLDKYWGDCNLLMAMGAVLDPRYKMKLVEFSYSKIYPSFEASNHIKTILSSLSTLYGEYVSSYSSNSMKPKNQSGASSSIASTDGGSVKAKTKGRAEFDLWAKELDTIVPIKSDLDIYLEEGLYICKEESDFDFNVLDWWKSNTLKFRILSNMARDILSIPITSLASEFAFSAGGRVLDQYRSSLKPETVQALICTGDWLRNEWKITKLTEIDEDEMQNVSIE</sequence>
<evidence type="ECO:0008006" key="12">
    <source>
        <dbReference type="Google" id="ProtNLM"/>
    </source>
</evidence>
<proteinExistence type="predicted"/>
<gene>
    <name evidence="10" type="ORF">RD792_011662</name>
</gene>
<dbReference type="InterPro" id="IPR025525">
    <property type="entry name" value="hAT-like_transposase_RNase-H"/>
</dbReference>
<dbReference type="PANTHER" id="PTHR46481">
    <property type="entry name" value="ZINC FINGER BED DOMAIN-CONTAINING PROTEIN 4"/>
    <property type="match status" value="1"/>
</dbReference>